<dbReference type="EMBL" id="PQVW01000002">
    <property type="protein sequence ID" value="POZ26007.1"/>
    <property type="molecule type" value="Genomic_DNA"/>
</dbReference>
<sequence length="205" mass="23530">MGSRIVWRKGDFVNIRLRDDLYTIGQMLTSPVMRFYNVFNNNGVWSDINLNNVDVLFRVFIDRGVNTQLVTGEIKVGAIVPCDIPDDPYWIKPYTLTMDAGHYMGDRYSFPFLGGKIIHLDVNGGIGTTLAPVVKDDLVLPEDRELIEKYELTNMWGADSLSARLCRFYDSGINRDDLKFEVFPGLWSDRDELRPLTCRLPVPFR</sequence>
<proteinExistence type="predicted"/>
<reference evidence="1 2" key="1">
    <citation type="submission" date="2018-02" db="EMBL/GenBank/DDBJ databases">
        <title>Lelliotia aquatilis sp. nov., isolated from drinking water.</title>
        <authorList>
            <person name="Kaempfer P."/>
            <person name="Glaeser S."/>
            <person name="Exner M."/>
            <person name="Doijad S."/>
            <person name="Chakraborty T."/>
        </authorList>
    </citation>
    <scope>NUCLEOTIDE SEQUENCE [LARGE SCALE GENOMIC DNA]</scope>
    <source>
        <strain evidence="1 2">6331-17</strain>
    </source>
</reference>
<keyword evidence="2" id="KW-1185">Reference proteome</keyword>
<organism evidence="1 2">
    <name type="scientific">Lelliottia aquatilis</name>
    <dbReference type="NCBI Taxonomy" id="2080838"/>
    <lineage>
        <taxon>Bacteria</taxon>
        <taxon>Pseudomonadati</taxon>
        <taxon>Pseudomonadota</taxon>
        <taxon>Gammaproteobacteria</taxon>
        <taxon>Enterobacterales</taxon>
        <taxon>Enterobacteriaceae</taxon>
        <taxon>Lelliottia</taxon>
    </lineage>
</organism>
<name>A0ABX5A6D0_9ENTR</name>
<accession>A0ABX5A6D0</accession>
<evidence type="ECO:0000313" key="2">
    <source>
        <dbReference type="Proteomes" id="UP000237025"/>
    </source>
</evidence>
<comment type="caution">
    <text evidence="1">The sequence shown here is derived from an EMBL/GenBank/DDBJ whole genome shotgun (WGS) entry which is preliminary data.</text>
</comment>
<dbReference type="Proteomes" id="UP000237025">
    <property type="component" value="Unassembled WGS sequence"/>
</dbReference>
<evidence type="ECO:0000313" key="1">
    <source>
        <dbReference type="EMBL" id="POZ26007.1"/>
    </source>
</evidence>
<protein>
    <submittedName>
        <fullName evidence="1">Uncharacterized protein</fullName>
    </submittedName>
</protein>
<gene>
    <name evidence="1" type="ORF">C3712_04605</name>
</gene>
<dbReference type="RefSeq" id="WP_103950329.1">
    <property type="nucleotide sequence ID" value="NZ_PQVT01000002.1"/>
</dbReference>